<feature type="compositionally biased region" description="Polar residues" evidence="2">
    <location>
        <begin position="138"/>
        <end position="148"/>
    </location>
</feature>
<accession>A0AAV2A6P6</accession>
<dbReference type="SUPFAM" id="SSF54695">
    <property type="entry name" value="POZ domain"/>
    <property type="match status" value="1"/>
</dbReference>
<organism evidence="4 5">
    <name type="scientific">Larinioides sclopetarius</name>
    <dbReference type="NCBI Taxonomy" id="280406"/>
    <lineage>
        <taxon>Eukaryota</taxon>
        <taxon>Metazoa</taxon>
        <taxon>Ecdysozoa</taxon>
        <taxon>Arthropoda</taxon>
        <taxon>Chelicerata</taxon>
        <taxon>Arachnida</taxon>
        <taxon>Araneae</taxon>
        <taxon>Araneomorphae</taxon>
        <taxon>Entelegynae</taxon>
        <taxon>Araneoidea</taxon>
        <taxon>Araneidae</taxon>
        <taxon>Larinioides</taxon>
    </lineage>
</organism>
<evidence type="ECO:0000259" key="3">
    <source>
        <dbReference type="PROSITE" id="PS50097"/>
    </source>
</evidence>
<keyword evidence="5" id="KW-1185">Reference proteome</keyword>
<feature type="compositionally biased region" description="Acidic residues" evidence="2">
    <location>
        <begin position="247"/>
        <end position="256"/>
    </location>
</feature>
<evidence type="ECO:0000256" key="2">
    <source>
        <dbReference type="SAM" id="MobiDB-lite"/>
    </source>
</evidence>
<feature type="region of interest" description="Disordered" evidence="2">
    <location>
        <begin position="293"/>
        <end position="348"/>
    </location>
</feature>
<dbReference type="CDD" id="cd18315">
    <property type="entry name" value="BTB_POZ_BAB-like"/>
    <property type="match status" value="1"/>
</dbReference>
<comment type="caution">
    <text evidence="4">The sequence shown here is derived from an EMBL/GenBank/DDBJ whole genome shotgun (WGS) entry which is preliminary data.</text>
</comment>
<protein>
    <recommendedName>
        <fullName evidence="3">BTB domain-containing protein</fullName>
    </recommendedName>
</protein>
<dbReference type="GO" id="GO:0006357">
    <property type="term" value="P:regulation of transcription by RNA polymerase II"/>
    <property type="evidence" value="ECO:0007669"/>
    <property type="project" value="TreeGrafter"/>
</dbReference>
<keyword evidence="1" id="KW-0539">Nucleus</keyword>
<reference evidence="4 5" key="1">
    <citation type="submission" date="2024-04" db="EMBL/GenBank/DDBJ databases">
        <authorList>
            <person name="Rising A."/>
            <person name="Reimegard J."/>
            <person name="Sonavane S."/>
            <person name="Akerstrom W."/>
            <person name="Nylinder S."/>
            <person name="Hedman E."/>
            <person name="Kallberg Y."/>
        </authorList>
    </citation>
    <scope>NUCLEOTIDE SEQUENCE [LARGE SCALE GENOMIC DNA]</scope>
</reference>
<dbReference type="Pfam" id="PF00651">
    <property type="entry name" value="BTB"/>
    <property type="match status" value="1"/>
</dbReference>
<dbReference type="SMART" id="SM00225">
    <property type="entry name" value="BTB"/>
    <property type="match status" value="1"/>
</dbReference>
<dbReference type="AlphaFoldDB" id="A0AAV2A6P6"/>
<dbReference type="GO" id="GO:0005634">
    <property type="term" value="C:nucleus"/>
    <property type="evidence" value="ECO:0007669"/>
    <property type="project" value="TreeGrafter"/>
</dbReference>
<evidence type="ECO:0000256" key="1">
    <source>
        <dbReference type="ARBA" id="ARBA00023242"/>
    </source>
</evidence>
<name>A0AAV2A6P6_9ARAC</name>
<dbReference type="InterPro" id="IPR000210">
    <property type="entry name" value="BTB/POZ_dom"/>
</dbReference>
<dbReference type="InterPro" id="IPR011333">
    <property type="entry name" value="SKP1/BTB/POZ_sf"/>
</dbReference>
<gene>
    <name evidence="4" type="ORF">LARSCL_LOCUS10490</name>
</gene>
<feature type="compositionally biased region" description="Basic residues" evidence="2">
    <location>
        <begin position="154"/>
        <end position="164"/>
    </location>
</feature>
<feature type="compositionally biased region" description="Polar residues" evidence="2">
    <location>
        <begin position="313"/>
        <end position="322"/>
    </location>
</feature>
<dbReference type="PROSITE" id="PS50097">
    <property type="entry name" value="BTB"/>
    <property type="match status" value="1"/>
</dbReference>
<dbReference type="InterPro" id="IPR051095">
    <property type="entry name" value="Dros_DevTransReg"/>
</dbReference>
<dbReference type="Proteomes" id="UP001497382">
    <property type="component" value="Unassembled WGS sequence"/>
</dbReference>
<feature type="compositionally biased region" description="Low complexity" evidence="2">
    <location>
        <begin position="295"/>
        <end position="304"/>
    </location>
</feature>
<dbReference type="EMBL" id="CAXIEN010000124">
    <property type="protein sequence ID" value="CAL1279623.1"/>
    <property type="molecule type" value="Genomic_DNA"/>
</dbReference>
<feature type="region of interest" description="Disordered" evidence="2">
    <location>
        <begin position="137"/>
        <end position="257"/>
    </location>
</feature>
<dbReference type="Gene3D" id="3.30.710.10">
    <property type="entry name" value="Potassium Channel Kv1.1, Chain A"/>
    <property type="match status" value="1"/>
</dbReference>
<dbReference type="PANTHER" id="PTHR23110:SF109">
    <property type="entry name" value="FI07618P-RELATED"/>
    <property type="match status" value="1"/>
</dbReference>
<proteinExistence type="predicted"/>
<dbReference type="PANTHER" id="PTHR23110">
    <property type="entry name" value="BTB DOMAIN TRANSCRIPTION FACTOR"/>
    <property type="match status" value="1"/>
</dbReference>
<evidence type="ECO:0000313" key="5">
    <source>
        <dbReference type="Proteomes" id="UP001497382"/>
    </source>
</evidence>
<evidence type="ECO:0000313" key="4">
    <source>
        <dbReference type="EMBL" id="CAL1279623.1"/>
    </source>
</evidence>
<feature type="domain" description="BTB" evidence="3">
    <location>
        <begin position="30"/>
        <end position="95"/>
    </location>
</feature>
<feature type="compositionally biased region" description="Low complexity" evidence="2">
    <location>
        <begin position="210"/>
        <end position="234"/>
    </location>
</feature>
<feature type="region of interest" description="Disordered" evidence="2">
    <location>
        <begin position="360"/>
        <end position="384"/>
    </location>
</feature>
<sequence>MSQQFCLKWNNHTTNMLQVFENLLSTEALVDVTLACEGLSLKAHKMVLSACSPFFQSLFLENPCKHPIVIMKDMRYSDLKAIIDFMYRGEVNVSHDQLSALLKTAETLKVKGLAEVTGENRHAAGIVQQEIIAPSVATPLTPTAQRTDTPPLVGKRKRGRPRKRSLSDSNRSDDEGVATKIKEQDSPEVEELSGDASMEAPSDMRTGGLPNSSNSQSQVPSHSSNNVNSFSKSHLSISQDPQVDDQASGDENEFEVEPSKLLEQTLTTDNVPSNSQNSTGHLNLPSVSGLEISRRSMSSTDSVSQAVVPASDSLGSNLQGPDSPQDIKPQILSFDDPPISPVAGTSHGSERSMMMYMDQSGVASIPGPSNYQDNSALVPHDSQPQGLNILTETLKNGKQIKSAKKILLPMTLSTVPQLFLINSGVWQQPQPQKEIEIVDSRTLNNSIIPHIKEEEPDPDSPVSQYNKFQLIDSDTPLPEFSQLVKNHLQENNLSAVWGIFVDECAKYYYERYPNIQNSSEYQAIGRKMFKHYPAIEYEGKEPWSFFCKSLSQKIRHIKWKIKRKRLGLTPRRSRKTRDGRNVVSSLKRKVDRRYTPSKQYKALLRELSDGWTNKTISESRINDILHQTSKGRRTWLDSHSHRRLFSLIEEYPCFADGKYVVNDFLYLMNIEDIAEMNQRLESLFTSVGSIMEPPVENTSFLQKVQILRFMEDQIAFSRGKSSFFKSIIVHKINIPEHEMLQQVQSIENSSPLLYIFSDGVQLQKALVAGDKTVIHTNTTDLNEALIILIATYYTFSIEYPKSFSQILGLLQTYVVGETYEGTKSNRYFAFVKKISANLSLDYEEEEDD</sequence>